<name>A0ABT3BM05_9BACT</name>
<keyword evidence="3 5" id="KW-0687">Ribonucleoprotein</keyword>
<evidence type="ECO:0000313" key="7">
    <source>
        <dbReference type="Proteomes" id="UP001208245"/>
    </source>
</evidence>
<dbReference type="InterPro" id="IPR018264">
    <property type="entry name" value="Ribosomal_bL33_CS"/>
</dbReference>
<comment type="caution">
    <text evidence="6">The sequence shown here is derived from an EMBL/GenBank/DDBJ whole genome shotgun (WGS) entry which is preliminary data.</text>
</comment>
<dbReference type="RefSeq" id="WP_263817825.1">
    <property type="nucleotide sequence ID" value="NZ_JAOXHK010000001.1"/>
</dbReference>
<dbReference type="SUPFAM" id="SSF57829">
    <property type="entry name" value="Zn-binding ribosomal proteins"/>
    <property type="match status" value="1"/>
</dbReference>
<evidence type="ECO:0000256" key="3">
    <source>
        <dbReference type="ARBA" id="ARBA00023274"/>
    </source>
</evidence>
<reference evidence="6 7" key="1">
    <citation type="journal article" date="2020" name="Int. J. Syst. Evol. Microbiol.">
        <title>Ureaplasma miroungigenitalium sp. nov. isolated from northern elephant seals (Mirounga angustirostris) and Ureaplasma zalophigenitalium sp. nov. isolated from California sea lions (Zalophus californianus).</title>
        <authorList>
            <person name="Volokhov D.V."/>
            <person name="Gulland F.M."/>
            <person name="Gao Y."/>
            <person name="Chizhikov V.E."/>
        </authorList>
    </citation>
    <scope>NUCLEOTIDE SEQUENCE [LARGE SCALE GENOMIC DNA]</scope>
    <source>
        <strain evidence="6 7">ES3182-GEN</strain>
    </source>
</reference>
<keyword evidence="7" id="KW-1185">Reference proteome</keyword>
<keyword evidence="2 5" id="KW-0689">Ribosomal protein</keyword>
<dbReference type="InterPro" id="IPR011332">
    <property type="entry name" value="Ribosomal_zn-bd"/>
</dbReference>
<dbReference type="Gene3D" id="2.20.28.120">
    <property type="entry name" value="Ribosomal protein L33"/>
    <property type="match status" value="1"/>
</dbReference>
<dbReference type="InterPro" id="IPR001705">
    <property type="entry name" value="Ribosomal_bL33"/>
</dbReference>
<proteinExistence type="inferred from homology"/>
<dbReference type="PROSITE" id="PS00582">
    <property type="entry name" value="RIBOSOMAL_L33"/>
    <property type="match status" value="1"/>
</dbReference>
<evidence type="ECO:0000256" key="5">
    <source>
        <dbReference type="HAMAP-Rule" id="MF_00294"/>
    </source>
</evidence>
<evidence type="ECO:0000256" key="4">
    <source>
        <dbReference type="ARBA" id="ARBA00035176"/>
    </source>
</evidence>
<sequence>MAVKRGVRFQCTECKNINYISTKNVKTTPEKLTLNKYCNNCRVAVAHTEIKKK</sequence>
<comment type="similarity">
    <text evidence="1 5">Belongs to the bacterial ribosomal protein bL33 family.</text>
</comment>
<dbReference type="NCBIfam" id="NF001860">
    <property type="entry name" value="PRK00595.1"/>
    <property type="match status" value="1"/>
</dbReference>
<dbReference type="EMBL" id="JAOXHL010000001">
    <property type="protein sequence ID" value="MCV3728285.1"/>
    <property type="molecule type" value="Genomic_DNA"/>
</dbReference>
<evidence type="ECO:0000313" key="6">
    <source>
        <dbReference type="EMBL" id="MCV3728285.1"/>
    </source>
</evidence>
<dbReference type="GO" id="GO:0005840">
    <property type="term" value="C:ribosome"/>
    <property type="evidence" value="ECO:0007669"/>
    <property type="project" value="UniProtKB-KW"/>
</dbReference>
<dbReference type="Proteomes" id="UP001208245">
    <property type="component" value="Unassembled WGS sequence"/>
</dbReference>
<evidence type="ECO:0000256" key="1">
    <source>
        <dbReference type="ARBA" id="ARBA00007596"/>
    </source>
</evidence>
<gene>
    <name evidence="5 6" type="primary">rpmG</name>
    <name evidence="6" type="ORF">OF376_00590</name>
</gene>
<dbReference type="NCBIfam" id="TIGR01023">
    <property type="entry name" value="rpmG_bact"/>
    <property type="match status" value="1"/>
</dbReference>
<organism evidence="6 7">
    <name type="scientific">Ureaplasma miroungigenitalium</name>
    <dbReference type="NCBI Taxonomy" id="1042321"/>
    <lineage>
        <taxon>Bacteria</taxon>
        <taxon>Bacillati</taxon>
        <taxon>Mycoplasmatota</taxon>
        <taxon>Mycoplasmoidales</taxon>
        <taxon>Mycoplasmoidaceae</taxon>
        <taxon>Ureaplasma</taxon>
    </lineage>
</organism>
<accession>A0ABT3BM05</accession>
<dbReference type="NCBIfam" id="NF001764">
    <property type="entry name" value="PRK00504.1"/>
    <property type="match status" value="1"/>
</dbReference>
<protein>
    <recommendedName>
        <fullName evidence="4 5">Large ribosomal subunit protein bL33</fullName>
    </recommendedName>
</protein>
<dbReference type="Pfam" id="PF00471">
    <property type="entry name" value="Ribosomal_L33"/>
    <property type="match status" value="1"/>
</dbReference>
<dbReference type="HAMAP" id="MF_00294">
    <property type="entry name" value="Ribosomal_bL33"/>
    <property type="match status" value="1"/>
</dbReference>
<dbReference type="InterPro" id="IPR038584">
    <property type="entry name" value="Ribosomal_bL33_sf"/>
</dbReference>
<evidence type="ECO:0000256" key="2">
    <source>
        <dbReference type="ARBA" id="ARBA00022980"/>
    </source>
</evidence>